<gene>
    <name evidence="2" type="ORF">R3P38DRAFT_2760807</name>
</gene>
<evidence type="ECO:0000256" key="1">
    <source>
        <dbReference type="SAM" id="MobiDB-lite"/>
    </source>
</evidence>
<evidence type="ECO:0000313" key="2">
    <source>
        <dbReference type="EMBL" id="KAK7055632.1"/>
    </source>
</evidence>
<proteinExistence type="predicted"/>
<keyword evidence="3" id="KW-1185">Reference proteome</keyword>
<comment type="caution">
    <text evidence="2">The sequence shown here is derived from an EMBL/GenBank/DDBJ whole genome shotgun (WGS) entry which is preliminary data.</text>
</comment>
<dbReference type="EMBL" id="JAWWNJ010000005">
    <property type="protein sequence ID" value="KAK7055632.1"/>
    <property type="molecule type" value="Genomic_DNA"/>
</dbReference>
<organism evidence="2 3">
    <name type="scientific">Favolaschia claudopus</name>
    <dbReference type="NCBI Taxonomy" id="2862362"/>
    <lineage>
        <taxon>Eukaryota</taxon>
        <taxon>Fungi</taxon>
        <taxon>Dikarya</taxon>
        <taxon>Basidiomycota</taxon>
        <taxon>Agaricomycotina</taxon>
        <taxon>Agaricomycetes</taxon>
        <taxon>Agaricomycetidae</taxon>
        <taxon>Agaricales</taxon>
        <taxon>Marasmiineae</taxon>
        <taxon>Mycenaceae</taxon>
        <taxon>Favolaschia</taxon>
    </lineage>
</organism>
<name>A0AAW0DSR2_9AGAR</name>
<feature type="compositionally biased region" description="Acidic residues" evidence="1">
    <location>
        <begin position="59"/>
        <end position="68"/>
    </location>
</feature>
<feature type="compositionally biased region" description="Low complexity" evidence="1">
    <location>
        <begin position="268"/>
        <end position="278"/>
    </location>
</feature>
<feature type="region of interest" description="Disordered" evidence="1">
    <location>
        <begin position="42"/>
        <end position="70"/>
    </location>
</feature>
<reference evidence="2 3" key="1">
    <citation type="journal article" date="2024" name="J Genomics">
        <title>Draft genome sequencing and assembly of Favolaschia claudopus CIRM-BRFM 2984 isolated from oak limbs.</title>
        <authorList>
            <person name="Navarro D."/>
            <person name="Drula E."/>
            <person name="Chaduli D."/>
            <person name="Cazenave R."/>
            <person name="Ahrendt S."/>
            <person name="Wang J."/>
            <person name="Lipzen A."/>
            <person name="Daum C."/>
            <person name="Barry K."/>
            <person name="Grigoriev I.V."/>
            <person name="Favel A."/>
            <person name="Rosso M.N."/>
            <person name="Martin F."/>
        </authorList>
    </citation>
    <scope>NUCLEOTIDE SEQUENCE [LARGE SCALE GENOMIC DNA]</scope>
    <source>
        <strain evidence="2 3">CIRM-BRFM 2984</strain>
    </source>
</reference>
<feature type="region of interest" description="Disordered" evidence="1">
    <location>
        <begin position="268"/>
        <end position="305"/>
    </location>
</feature>
<protein>
    <submittedName>
        <fullName evidence="2">Uncharacterized protein</fullName>
    </submittedName>
</protein>
<dbReference type="Proteomes" id="UP001362999">
    <property type="component" value="Unassembled WGS sequence"/>
</dbReference>
<sequence>MTDLVAFREELLKDPYYLGREEVISKVGWNKVGRDEMVVSAEEAAKRVPDNENQSTADPDVEDGEVSEVGEPATLNPVRLTAVAMVSADDCWLTPCGNWKGRTKFTPNLADLKLNCRLVAPSASPFAVDFKVVMKTIKKLMAQVETAGYEKSGIFNAKENPKATLKIRHVVFEQKEEDEDDEPDAFALRDWPVISPEAKEALEEMDNSHRVVPMRAYDVNGDLIAPANYMAKLQGAVVRATLTLSHWNIVKEKRNTYAADIDSLRVLVPPSVSSSGSSPRKRRAGPIAQKDPGASPSPKKKARGD</sequence>
<dbReference type="AlphaFoldDB" id="A0AAW0DSR2"/>
<evidence type="ECO:0000313" key="3">
    <source>
        <dbReference type="Proteomes" id="UP001362999"/>
    </source>
</evidence>
<accession>A0AAW0DSR2</accession>